<keyword evidence="3" id="KW-1185">Reference proteome</keyword>
<dbReference type="EC" id="5.1.3.-" evidence="2"/>
<dbReference type="InterPro" id="IPR029767">
    <property type="entry name" value="WecB-like"/>
</dbReference>
<protein>
    <submittedName>
        <fullName evidence="2">NeuC protein</fullName>
        <ecNumber evidence="2">5.1.3.-</ecNumber>
    </submittedName>
</protein>
<dbReference type="BioCyc" id="HACI382638:HAC_RS05440-MONOMER"/>
<dbReference type="Pfam" id="PF02350">
    <property type="entry name" value="Epimerase_2"/>
    <property type="match status" value="1"/>
</dbReference>
<evidence type="ECO:0000313" key="2">
    <source>
        <dbReference type="EMBL" id="CAK00020.1"/>
    </source>
</evidence>
<dbReference type="NCBIfam" id="TIGR03568">
    <property type="entry name" value="NeuC_NnaA"/>
    <property type="match status" value="1"/>
</dbReference>
<dbReference type="Proteomes" id="UP000000775">
    <property type="component" value="Chromosome"/>
</dbReference>
<dbReference type="AlphaFoldDB" id="Q17WF6"/>
<dbReference type="Gene3D" id="3.40.50.2000">
    <property type="entry name" value="Glycogen Phosphorylase B"/>
    <property type="match status" value="2"/>
</dbReference>
<dbReference type="EMBL" id="AM260522">
    <property type="protein sequence ID" value="CAK00020.1"/>
    <property type="molecule type" value="Genomic_DNA"/>
</dbReference>
<dbReference type="RefSeq" id="WP_011578113.1">
    <property type="nucleotide sequence ID" value="NC_008229.1"/>
</dbReference>
<dbReference type="STRING" id="382638.Hac_1270"/>
<feature type="domain" description="UDP-N-acetylglucosamine 2-epimerase" evidence="1">
    <location>
        <begin position="63"/>
        <end position="393"/>
    </location>
</feature>
<dbReference type="HOGENOM" id="CLU_061127_0_0_7"/>
<dbReference type="InterPro" id="IPR003331">
    <property type="entry name" value="UDP_GlcNAc_Epimerase_2_dom"/>
</dbReference>
<dbReference type="GO" id="GO:0004553">
    <property type="term" value="F:hydrolase activity, hydrolyzing O-glycosyl compounds"/>
    <property type="evidence" value="ECO:0007669"/>
    <property type="project" value="InterPro"/>
</dbReference>
<dbReference type="SUPFAM" id="SSF53756">
    <property type="entry name" value="UDP-Glycosyltransferase/glycogen phosphorylase"/>
    <property type="match status" value="1"/>
</dbReference>
<dbReference type="GeneID" id="31758597"/>
<dbReference type="KEGG" id="hac:Hac_1270"/>
<dbReference type="PANTHER" id="PTHR43174">
    <property type="entry name" value="UDP-N-ACETYLGLUCOSAMINE 2-EPIMERASE"/>
    <property type="match status" value="1"/>
</dbReference>
<proteinExistence type="predicted"/>
<keyword evidence="2" id="KW-0413">Isomerase</keyword>
<reference evidence="2 3" key="1">
    <citation type="journal article" date="2006" name="PLoS Genet.">
        <title>Who ate whom? Adaptive Helicobacter genomic changes that accompanied a host jump from early humans to large felines.</title>
        <authorList>
            <person name="Eppinger M."/>
            <person name="Baar C."/>
            <person name="Linz B."/>
            <person name="Raddatz G."/>
            <person name="Lanz C."/>
            <person name="Keller H."/>
            <person name="Morelli G."/>
            <person name="Gressmann H."/>
            <person name="Achtman M."/>
            <person name="Schuster S.C."/>
        </authorList>
    </citation>
    <scope>NUCLEOTIDE SEQUENCE [LARGE SCALE GENOMIC DNA]</scope>
    <source>
        <strain evidence="2 3">Sheeba</strain>
    </source>
</reference>
<dbReference type="GO" id="GO:0016853">
    <property type="term" value="F:isomerase activity"/>
    <property type="evidence" value="ECO:0007669"/>
    <property type="project" value="UniProtKB-KW"/>
</dbReference>
<dbReference type="GO" id="GO:0006047">
    <property type="term" value="P:UDP-N-acetylglucosamine metabolic process"/>
    <property type="evidence" value="ECO:0007669"/>
    <property type="project" value="InterPro"/>
</dbReference>
<dbReference type="OrthoDB" id="9803238at2"/>
<organism evidence="2 3">
    <name type="scientific">Helicobacter acinonychis (strain Sheeba)</name>
    <dbReference type="NCBI Taxonomy" id="382638"/>
    <lineage>
        <taxon>Bacteria</taxon>
        <taxon>Pseudomonadati</taxon>
        <taxon>Campylobacterota</taxon>
        <taxon>Epsilonproteobacteria</taxon>
        <taxon>Campylobacterales</taxon>
        <taxon>Helicobacteraceae</taxon>
        <taxon>Helicobacter</taxon>
    </lineage>
</organism>
<dbReference type="eggNOG" id="COG0381">
    <property type="taxonomic scope" value="Bacteria"/>
</dbReference>
<gene>
    <name evidence="2" type="primary">neuC</name>
    <name evidence="2" type="ordered locus">Hac_1270</name>
</gene>
<evidence type="ECO:0000313" key="3">
    <source>
        <dbReference type="Proteomes" id="UP000000775"/>
    </source>
</evidence>
<name>Q17WF6_HELAH</name>
<dbReference type="PANTHER" id="PTHR43174:SF3">
    <property type="entry name" value="UDP-N-ACETYLGLUCOSAMINE 2-EPIMERASE"/>
    <property type="match status" value="1"/>
</dbReference>
<accession>Q17WF6</accession>
<dbReference type="InterPro" id="IPR020004">
    <property type="entry name" value="UDP-GlcNAc_Epase"/>
</dbReference>
<evidence type="ECO:0000259" key="1">
    <source>
        <dbReference type="Pfam" id="PF02350"/>
    </source>
</evidence>
<sequence length="413" mass="46719">MASNKTLPFFGGGGDLESPKKSTNNKNKKKIVFVTNSRADYGKLKPLMKALKDLSPKHPLYNRIAYRIFVCGMHLLEKYGNTYIEILKDGFEHVFLSKPYENEIPMDFALANTITQFSSFIVQEKPDLIIVHGDRIESLACAIVASFNNILCAHIEGGEVSGTLDESIRHSVSKLAHLHYVCNQQAERNLIQMGEKMECIFNIGSSDIDAMLGDLPDFEEVERYYYQIKRFNRNYAILIYHPVVSETIDLPKHVFEVLEGVKASLKNFVVIYPNNDLGSNIILKALEGLKGHDRFIAFPSMRFEYFLTLLKNAQFIIGNSSCGIREAGVYGVPCINCGTRQHNRSDAKHIINVKENKDEIYLAIKKVHQLKSILKKSSHFGQGDSAKRFLASLNLELFDTPTQKSFVIREVKG</sequence>